<proteinExistence type="evidence at transcript level"/>
<evidence type="ECO:0000313" key="4">
    <source>
        <dbReference type="EMBL" id="WYW91153.1"/>
    </source>
</evidence>
<dbReference type="PANTHER" id="PTHR43329">
    <property type="entry name" value="EPOXIDE HYDROLASE"/>
    <property type="match status" value="1"/>
</dbReference>
<sequence length="406" mass="46630">MSVIQYNENLAIISRYEAIKIFYLSLLRGIWILCKQLVLMVLRSSKFECNNIDNPPSCLVDNTLGQHSYMKIKGRGIKLHYIEAGDKSKPIVLLLHGFPDCWIGWYNQIPILSEHFRVIALDLKGFGDSDKPLSRRSYKPEILLDELTIFISSLGVTRCAIVGHDLGALLGWYLVHLNPNLVSKFVSISCIHPNIYWNEIPKNATFNNNWIQLCQLPIIPELDALKNDLVLIDQCYKHLKEQSNGEKYIEAYKYTFSRKEDWTGPLNYYRNLPFYRLEGENLLRIDVRCLLINGKTDESVPLETIVKSTEYVEKYYLKIIEDAGHYPHQENPEMVNKALVEFLSDTPIFRLKKEINPNPGILSKMMGSVSNSLKYGSNMISTVKNDPNVVMASLLSKNLDFRSKSS</sequence>
<protein>
    <submittedName>
        <fullName evidence="4">Epoxide hydrolase</fullName>
        <ecNumber evidence="4">3.3.2.10</ecNumber>
    </submittedName>
</protein>
<dbReference type="Pfam" id="PF00561">
    <property type="entry name" value="Abhydrolase_1"/>
    <property type="match status" value="1"/>
</dbReference>
<dbReference type="PRINTS" id="PR00412">
    <property type="entry name" value="EPOXHYDRLASE"/>
</dbReference>
<reference evidence="4" key="1">
    <citation type="submission" date="2023-06" db="EMBL/GenBank/DDBJ databases">
        <authorList>
            <person name="Kandasamy T."/>
            <person name="Kumari K."/>
            <person name="Sinha S."/>
        </authorList>
    </citation>
    <scope>NUCLEOTIDE SEQUENCE</scope>
</reference>
<dbReference type="EMBL" id="OR188701">
    <property type="protein sequence ID" value="WYW91153.1"/>
    <property type="molecule type" value="mRNA"/>
</dbReference>
<comment type="similarity">
    <text evidence="2">Belongs to the AB hydrolase superfamily. Epoxide hydrolase family.</text>
</comment>
<dbReference type="Gene3D" id="3.40.50.1820">
    <property type="entry name" value="alpha/beta hydrolase"/>
    <property type="match status" value="1"/>
</dbReference>
<accession>A0AAU6QEK5</accession>
<organism evidence="4">
    <name type="scientific">Kerria lacca</name>
    <name type="common">common lac scale</name>
    <dbReference type="NCBI Taxonomy" id="473130"/>
    <lineage>
        <taxon>Eukaryota</taxon>
        <taxon>Metazoa</taxon>
        <taxon>Ecdysozoa</taxon>
        <taxon>Arthropoda</taxon>
        <taxon>Hexapoda</taxon>
        <taxon>Insecta</taxon>
        <taxon>Pterygota</taxon>
        <taxon>Neoptera</taxon>
        <taxon>Paraneoptera</taxon>
        <taxon>Hemiptera</taxon>
        <taxon>Sternorrhyncha</taxon>
        <taxon>Coccoidea</taxon>
        <taxon>Tachardiidae</taxon>
        <taxon>Kerria</taxon>
    </lineage>
</organism>
<keyword evidence="1 4" id="KW-0378">Hydrolase</keyword>
<dbReference type="GO" id="GO:0004301">
    <property type="term" value="F:epoxide hydrolase activity"/>
    <property type="evidence" value="ECO:0007669"/>
    <property type="project" value="UniProtKB-EC"/>
</dbReference>
<evidence type="ECO:0000256" key="2">
    <source>
        <dbReference type="ARBA" id="ARBA00038334"/>
    </source>
</evidence>
<feature type="domain" description="AB hydrolase-1" evidence="3">
    <location>
        <begin position="90"/>
        <end position="332"/>
    </location>
</feature>
<dbReference type="InterPro" id="IPR000073">
    <property type="entry name" value="AB_hydrolase_1"/>
</dbReference>
<name>A0AAU6QEK5_9HEMI</name>
<dbReference type="InterPro" id="IPR029058">
    <property type="entry name" value="AB_hydrolase_fold"/>
</dbReference>
<dbReference type="PRINTS" id="PR00111">
    <property type="entry name" value="ABHYDROLASE"/>
</dbReference>
<evidence type="ECO:0000259" key="3">
    <source>
        <dbReference type="Pfam" id="PF00561"/>
    </source>
</evidence>
<evidence type="ECO:0000256" key="1">
    <source>
        <dbReference type="ARBA" id="ARBA00022801"/>
    </source>
</evidence>
<dbReference type="EC" id="3.3.2.10" evidence="4"/>
<dbReference type="AlphaFoldDB" id="A0AAU6QEK5"/>
<dbReference type="InterPro" id="IPR000639">
    <property type="entry name" value="Epox_hydrolase-like"/>
</dbReference>
<dbReference type="SUPFAM" id="SSF53474">
    <property type="entry name" value="alpha/beta-Hydrolases"/>
    <property type="match status" value="1"/>
</dbReference>